<dbReference type="Pfam" id="PF02737">
    <property type="entry name" value="3HCDH_N"/>
    <property type="match status" value="1"/>
</dbReference>
<dbReference type="SUPFAM" id="SSF51735">
    <property type="entry name" value="NAD(P)-binding Rossmann-fold domains"/>
    <property type="match status" value="1"/>
</dbReference>
<keyword evidence="14" id="KW-1185">Reference proteome</keyword>
<dbReference type="InterPro" id="IPR013328">
    <property type="entry name" value="6PGD_dom2"/>
</dbReference>
<evidence type="ECO:0000256" key="6">
    <source>
        <dbReference type="ARBA" id="ARBA00023002"/>
    </source>
</evidence>
<protein>
    <recommendedName>
        <fullName evidence="9">L-gulonate 3-dehydrogenase</fullName>
        <ecNumber evidence="8">1.1.1.45</ecNumber>
    </recommendedName>
    <alternativeName>
        <fullName evidence="9">L-gulonate 3-dehydrogenase</fullName>
    </alternativeName>
</protein>
<name>A0AAJ0ETX3_9PEZI</name>
<keyword evidence="7" id="KW-0520">NAD</keyword>
<evidence type="ECO:0000256" key="3">
    <source>
        <dbReference type="ARBA" id="ARBA00011738"/>
    </source>
</evidence>
<dbReference type="GO" id="GO:0050104">
    <property type="term" value="F:L-gulonate 3-dehydrogenase activity"/>
    <property type="evidence" value="ECO:0007669"/>
    <property type="project" value="UniProtKB-EC"/>
</dbReference>
<evidence type="ECO:0000256" key="8">
    <source>
        <dbReference type="ARBA" id="ARBA00038962"/>
    </source>
</evidence>
<dbReference type="Gene3D" id="1.10.1040.10">
    <property type="entry name" value="N-(1-d-carboxylethyl)-l-norvaline Dehydrogenase, domain 2"/>
    <property type="match status" value="1"/>
</dbReference>
<dbReference type="SUPFAM" id="SSF48179">
    <property type="entry name" value="6-phosphogluconate dehydrogenase C-terminal domain-like"/>
    <property type="match status" value="1"/>
</dbReference>
<dbReference type="GO" id="GO:0006631">
    <property type="term" value="P:fatty acid metabolic process"/>
    <property type="evidence" value="ECO:0007669"/>
    <property type="project" value="InterPro"/>
</dbReference>
<dbReference type="GeneID" id="85460244"/>
<dbReference type="EC" id="1.1.1.45" evidence="8"/>
<dbReference type="InterPro" id="IPR022694">
    <property type="entry name" value="3-OHacyl-CoA_DH"/>
</dbReference>
<dbReference type="PANTHER" id="PTHR48075">
    <property type="entry name" value="3-HYDROXYACYL-COA DEHYDROGENASE FAMILY PROTEIN"/>
    <property type="match status" value="1"/>
</dbReference>
<dbReference type="Gene3D" id="3.40.50.720">
    <property type="entry name" value="NAD(P)-binding Rossmann-like Domain"/>
    <property type="match status" value="1"/>
</dbReference>
<comment type="subcellular location">
    <subcellularLocation>
        <location evidence="1">Cytoplasm</location>
    </subcellularLocation>
</comment>
<sequence length="335" mass="36649">MMPSEVNERVALIGLGAIGISFAALYLRHTQSTVRVFDTRPDLEQHLSTVLPGYIDSEDASLGISRLRELGRLVICTTLKEACSGATIVQEQGPENPDFKQSIWPKIESFAPAGAHFWSSTSGIAASAQSRDMVDKTRLLVVHPFNPPHIMPLIEIVPSPTTNQSEVEFVKTFFAELGSGHRPVIIKKEVPGFVGNRLAFSLLREACSLVDQGVVSTEDVDTIMEASLGPRWAVQGIFKSYNMGGGVAGIQAFLNNLSGTIQEVWDSSEPVNFQAKEANESGSMGKDDRPAWDAKVVQQTVDAYGLPDPEQFQQRDGALRKVLDVQRQREVGIKK</sequence>
<dbReference type="InterPro" id="IPR006108">
    <property type="entry name" value="3HC_DH_C"/>
</dbReference>
<evidence type="ECO:0000256" key="2">
    <source>
        <dbReference type="ARBA" id="ARBA00009463"/>
    </source>
</evidence>
<dbReference type="GO" id="GO:0070403">
    <property type="term" value="F:NAD+ binding"/>
    <property type="evidence" value="ECO:0007669"/>
    <property type="project" value="InterPro"/>
</dbReference>
<proteinExistence type="inferred from homology"/>
<comment type="subunit">
    <text evidence="3">Homodimer.</text>
</comment>
<evidence type="ECO:0000313" key="13">
    <source>
        <dbReference type="EMBL" id="KAK1671679.1"/>
    </source>
</evidence>
<dbReference type="RefSeq" id="XP_060425682.1">
    <property type="nucleotide sequence ID" value="XM_060575718.1"/>
</dbReference>
<reference evidence="13" key="1">
    <citation type="submission" date="2021-06" db="EMBL/GenBank/DDBJ databases">
        <title>Comparative genomics, transcriptomics and evolutionary studies reveal genomic signatures of adaptation to plant cell wall in hemibiotrophic fungi.</title>
        <authorList>
            <consortium name="DOE Joint Genome Institute"/>
            <person name="Baroncelli R."/>
            <person name="Diaz J.F."/>
            <person name="Benocci T."/>
            <person name="Peng M."/>
            <person name="Battaglia E."/>
            <person name="Haridas S."/>
            <person name="Andreopoulos W."/>
            <person name="Labutti K."/>
            <person name="Pangilinan J."/>
            <person name="Floch G.L."/>
            <person name="Makela M.R."/>
            <person name="Henrissat B."/>
            <person name="Grigoriev I.V."/>
            <person name="Crouch J.A."/>
            <person name="De Vries R.P."/>
            <person name="Sukno S.A."/>
            <person name="Thon M.R."/>
        </authorList>
    </citation>
    <scope>NUCLEOTIDE SEQUENCE</scope>
    <source>
        <strain evidence="13">CBS 193.32</strain>
    </source>
</reference>
<dbReference type="PANTHER" id="PTHR48075:SF1">
    <property type="entry name" value="LAMBDA-CRYSTALLIN HOMOLOG"/>
    <property type="match status" value="1"/>
</dbReference>
<dbReference type="InterPro" id="IPR006176">
    <property type="entry name" value="3-OHacyl-CoA_DH_NAD-bd"/>
</dbReference>
<comment type="similarity">
    <text evidence="2">Belongs to the 3-hydroxyacyl-CoA dehydrogenase family.</text>
</comment>
<feature type="domain" description="3-hydroxyacyl-CoA dehydrogenase NAD binding" evidence="12">
    <location>
        <begin position="10"/>
        <end position="187"/>
    </location>
</feature>
<keyword evidence="4" id="KW-0963">Cytoplasm</keyword>
<keyword evidence="5" id="KW-0597">Phosphoprotein</keyword>
<evidence type="ECO:0000256" key="1">
    <source>
        <dbReference type="ARBA" id="ARBA00004496"/>
    </source>
</evidence>
<dbReference type="AlphaFoldDB" id="A0AAJ0ETX3"/>
<organism evidence="13 14">
    <name type="scientific">Colletotrichum godetiae</name>
    <dbReference type="NCBI Taxonomy" id="1209918"/>
    <lineage>
        <taxon>Eukaryota</taxon>
        <taxon>Fungi</taxon>
        <taxon>Dikarya</taxon>
        <taxon>Ascomycota</taxon>
        <taxon>Pezizomycotina</taxon>
        <taxon>Sordariomycetes</taxon>
        <taxon>Hypocreomycetidae</taxon>
        <taxon>Glomerellales</taxon>
        <taxon>Glomerellaceae</taxon>
        <taxon>Colletotrichum</taxon>
        <taxon>Colletotrichum acutatum species complex</taxon>
    </lineage>
</organism>
<dbReference type="Pfam" id="PF00725">
    <property type="entry name" value="3HCDH"/>
    <property type="match status" value="1"/>
</dbReference>
<evidence type="ECO:0000256" key="9">
    <source>
        <dbReference type="ARBA" id="ARBA00042709"/>
    </source>
</evidence>
<evidence type="ECO:0000259" key="12">
    <source>
        <dbReference type="Pfam" id="PF02737"/>
    </source>
</evidence>
<feature type="domain" description="3-hydroxyacyl-CoA dehydrogenase C-terminal" evidence="11">
    <location>
        <begin position="192"/>
        <end position="255"/>
    </location>
</feature>
<keyword evidence="6" id="KW-0560">Oxidoreductase</keyword>
<gene>
    <name evidence="13" type="ORF">BDP55DRAFT_675148</name>
</gene>
<evidence type="ECO:0000256" key="10">
    <source>
        <dbReference type="PIRSR" id="PIRSR000105-1"/>
    </source>
</evidence>
<comment type="caution">
    <text evidence="13">The sequence shown here is derived from an EMBL/GenBank/DDBJ whole genome shotgun (WGS) entry which is preliminary data.</text>
</comment>
<accession>A0AAJ0ETX3</accession>
<feature type="site" description="Important for catalytic activity" evidence="10">
    <location>
        <position position="143"/>
    </location>
</feature>
<dbReference type="Proteomes" id="UP001224890">
    <property type="component" value="Unassembled WGS sequence"/>
</dbReference>
<dbReference type="GO" id="GO:0005737">
    <property type="term" value="C:cytoplasm"/>
    <property type="evidence" value="ECO:0007669"/>
    <property type="project" value="UniProtKB-SubCell"/>
</dbReference>
<evidence type="ECO:0000256" key="4">
    <source>
        <dbReference type="ARBA" id="ARBA00022490"/>
    </source>
</evidence>
<evidence type="ECO:0000256" key="7">
    <source>
        <dbReference type="ARBA" id="ARBA00023027"/>
    </source>
</evidence>
<dbReference type="PIRSF" id="PIRSF000105">
    <property type="entry name" value="HCDH"/>
    <property type="match status" value="1"/>
</dbReference>
<dbReference type="InterPro" id="IPR008927">
    <property type="entry name" value="6-PGluconate_DH-like_C_sf"/>
</dbReference>
<evidence type="ECO:0000313" key="14">
    <source>
        <dbReference type="Proteomes" id="UP001224890"/>
    </source>
</evidence>
<evidence type="ECO:0000256" key="5">
    <source>
        <dbReference type="ARBA" id="ARBA00022553"/>
    </source>
</evidence>
<dbReference type="InterPro" id="IPR036291">
    <property type="entry name" value="NAD(P)-bd_dom_sf"/>
</dbReference>
<dbReference type="EMBL" id="JAHMHR010000044">
    <property type="protein sequence ID" value="KAK1671679.1"/>
    <property type="molecule type" value="Genomic_DNA"/>
</dbReference>
<evidence type="ECO:0000259" key="11">
    <source>
        <dbReference type="Pfam" id="PF00725"/>
    </source>
</evidence>